<dbReference type="GeneID" id="9684046"/>
<evidence type="ECO:0000256" key="1">
    <source>
        <dbReference type="SAM" id="Coils"/>
    </source>
</evidence>
<evidence type="ECO:0000313" key="5">
    <source>
        <dbReference type="Proteomes" id="UP000001876"/>
    </source>
</evidence>
<dbReference type="KEGG" id="mpp:MICPUCDRAFT_58310"/>
<organism evidence="5">
    <name type="scientific">Micromonas pusilla (strain CCMP1545)</name>
    <name type="common">Picoplanktonic green alga</name>
    <dbReference type="NCBI Taxonomy" id="564608"/>
    <lineage>
        <taxon>Eukaryota</taxon>
        <taxon>Viridiplantae</taxon>
        <taxon>Chlorophyta</taxon>
        <taxon>Mamiellophyceae</taxon>
        <taxon>Mamiellales</taxon>
        <taxon>Mamiellaceae</taxon>
        <taxon>Micromonas</taxon>
    </lineage>
</organism>
<accession>C1MS17</accession>
<feature type="region of interest" description="Disordered" evidence="2">
    <location>
        <begin position="276"/>
        <end position="300"/>
    </location>
</feature>
<dbReference type="RefSeq" id="XP_003058607.1">
    <property type="nucleotide sequence ID" value="XM_003058561.1"/>
</dbReference>
<dbReference type="Proteomes" id="UP000001876">
    <property type="component" value="Unassembled WGS sequence"/>
</dbReference>
<reference evidence="4 5" key="1">
    <citation type="journal article" date="2009" name="Science">
        <title>Green evolution and dynamic adaptations revealed by genomes of the marine picoeukaryotes Micromonas.</title>
        <authorList>
            <person name="Worden A.Z."/>
            <person name="Lee J.H."/>
            <person name="Mock T."/>
            <person name="Rouze P."/>
            <person name="Simmons M.P."/>
            <person name="Aerts A.L."/>
            <person name="Allen A.E."/>
            <person name="Cuvelier M.L."/>
            <person name="Derelle E."/>
            <person name="Everett M.V."/>
            <person name="Foulon E."/>
            <person name="Grimwood J."/>
            <person name="Gundlach H."/>
            <person name="Henrissat B."/>
            <person name="Napoli C."/>
            <person name="McDonald S.M."/>
            <person name="Parker M.S."/>
            <person name="Rombauts S."/>
            <person name="Salamov A."/>
            <person name="Von Dassow P."/>
            <person name="Badger J.H."/>
            <person name="Coutinho P.M."/>
            <person name="Demir E."/>
            <person name="Dubchak I."/>
            <person name="Gentemann C."/>
            <person name="Eikrem W."/>
            <person name="Gready J.E."/>
            <person name="John U."/>
            <person name="Lanier W."/>
            <person name="Lindquist E.A."/>
            <person name="Lucas S."/>
            <person name="Mayer K.F."/>
            <person name="Moreau H."/>
            <person name="Not F."/>
            <person name="Otillar R."/>
            <person name="Panaud O."/>
            <person name="Pangilinan J."/>
            <person name="Paulsen I."/>
            <person name="Piegu B."/>
            <person name="Poliakov A."/>
            <person name="Robbens S."/>
            <person name="Schmutz J."/>
            <person name="Toulza E."/>
            <person name="Wyss T."/>
            <person name="Zelensky A."/>
            <person name="Zhou K."/>
            <person name="Armbrust E.V."/>
            <person name="Bhattacharya D."/>
            <person name="Goodenough U.W."/>
            <person name="Van de Peer Y."/>
            <person name="Grigoriev I.V."/>
        </authorList>
    </citation>
    <scope>NUCLEOTIDE SEQUENCE [LARGE SCALE GENOMIC DNA]</scope>
    <source>
        <strain evidence="4 5">CCMP1545</strain>
    </source>
</reference>
<keyword evidence="3" id="KW-0472">Membrane</keyword>
<evidence type="ECO:0000313" key="4">
    <source>
        <dbReference type="EMBL" id="EEH57062.1"/>
    </source>
</evidence>
<feature type="compositionally biased region" description="Low complexity" evidence="2">
    <location>
        <begin position="135"/>
        <end position="144"/>
    </location>
</feature>
<feature type="transmembrane region" description="Helical" evidence="3">
    <location>
        <begin position="425"/>
        <end position="443"/>
    </location>
</feature>
<dbReference type="AlphaFoldDB" id="C1MS17"/>
<sequence>MALTMASTPIRVPAAAAASARAPRVVARVARATTRLARPTMTSPARTATSRRDATTIVPRSVKQDENLAADLEALRAKSVDVLAEAAALERQIAGGEVVSESTIVKRAARSEAAKEASGMPALGLPSASTINPSAAASKKAAAPAPAPTPTPTPIAAKPAPAPAPAPAASNKPLGMTKAEAVEEAKKAKSSRTAPPAATPAPKPPPKKTAGSNVGADLGAVGGGVLVAAALLNAVQTFPATARDPAFAIVGAAAALAIVKLTQVVFGAVGDTPAGLEPAGGKAKAAPMPKQKPKPKAAAAAAAAAEATATVPSTQASLEESEAAEEAAVAANEETEEKLREMKKRAAELLESKTDEPISEKAADAATLTRDAVNAFYADGPGADGVTMSEADVVKTAPADAAAAAAAAEKKKDDGPRESSFLEKLFAVIAVPFKILFALIMWLPSKLFRSSSD</sequence>
<dbReference type="EMBL" id="GG663739">
    <property type="protein sequence ID" value="EEH57062.1"/>
    <property type="molecule type" value="Genomic_DNA"/>
</dbReference>
<name>C1MS17_MICPC</name>
<feature type="region of interest" description="Disordered" evidence="2">
    <location>
        <begin position="135"/>
        <end position="214"/>
    </location>
</feature>
<feature type="compositionally biased region" description="Low complexity" evidence="2">
    <location>
        <begin position="276"/>
        <end position="289"/>
    </location>
</feature>
<gene>
    <name evidence="4" type="ORF">MICPUCDRAFT_58310</name>
</gene>
<keyword evidence="3" id="KW-1133">Transmembrane helix</keyword>
<keyword evidence="3" id="KW-0812">Transmembrane</keyword>
<evidence type="ECO:0000256" key="3">
    <source>
        <dbReference type="SAM" id="Phobius"/>
    </source>
</evidence>
<proteinExistence type="predicted"/>
<protein>
    <submittedName>
        <fullName evidence="4">Predicted protein</fullName>
    </submittedName>
</protein>
<keyword evidence="5" id="KW-1185">Reference proteome</keyword>
<feature type="coiled-coil region" evidence="1">
    <location>
        <begin position="318"/>
        <end position="356"/>
    </location>
</feature>
<evidence type="ECO:0000256" key="2">
    <source>
        <dbReference type="SAM" id="MobiDB-lite"/>
    </source>
</evidence>
<keyword evidence="1" id="KW-0175">Coiled coil</keyword>